<comment type="caution">
    <text evidence="2">The sequence shown here is derived from an EMBL/GenBank/DDBJ whole genome shotgun (WGS) entry which is preliminary data.</text>
</comment>
<gene>
    <name evidence="2" type="ORF">OMP40_03010</name>
</gene>
<reference evidence="2" key="1">
    <citation type="submission" date="2022-10" db="EMBL/GenBank/DDBJ databases">
        <title>Comparative genomic analysis of Cohnella hashimotonis sp. nov., isolated from the International Space Station.</title>
        <authorList>
            <person name="Simpson A."/>
            <person name="Venkateswaran K."/>
        </authorList>
    </citation>
    <scope>NUCLEOTIDE SEQUENCE</scope>
    <source>
        <strain evidence="2">DSM 28161</strain>
    </source>
</reference>
<keyword evidence="1" id="KW-0812">Transmembrane</keyword>
<evidence type="ECO:0000256" key="1">
    <source>
        <dbReference type="SAM" id="Phobius"/>
    </source>
</evidence>
<name>A0A9X4KPS3_9BACL</name>
<dbReference type="AlphaFoldDB" id="A0A9X4KPS3"/>
<dbReference type="Proteomes" id="UP001153404">
    <property type="component" value="Unassembled WGS sequence"/>
</dbReference>
<keyword evidence="3" id="KW-1185">Reference proteome</keyword>
<accession>A0A9X4KPS3</accession>
<feature type="transmembrane region" description="Helical" evidence="1">
    <location>
        <begin position="155"/>
        <end position="175"/>
    </location>
</feature>
<organism evidence="2 3">
    <name type="scientific">Cohnella rhizosphaerae</name>
    <dbReference type="NCBI Taxonomy" id="1457232"/>
    <lineage>
        <taxon>Bacteria</taxon>
        <taxon>Bacillati</taxon>
        <taxon>Bacillota</taxon>
        <taxon>Bacilli</taxon>
        <taxon>Bacillales</taxon>
        <taxon>Paenibacillaceae</taxon>
        <taxon>Cohnella</taxon>
    </lineage>
</organism>
<dbReference type="RefSeq" id="WP_277529007.1">
    <property type="nucleotide sequence ID" value="NZ_JAPDIA010000001.1"/>
</dbReference>
<feature type="transmembrane region" description="Helical" evidence="1">
    <location>
        <begin position="85"/>
        <end position="108"/>
    </location>
</feature>
<feature type="transmembrane region" description="Helical" evidence="1">
    <location>
        <begin position="26"/>
        <end position="43"/>
    </location>
</feature>
<sequence>MRTACSQIAWGLGLMLFDFRLNNFDLLPDALGFILILIGLANQPVRQPAFGIAKIAAVILLIGAIAELAGVMPVAATIAQVNRYYSLPALLPIGLSLLGLLALLYGICEGFERTAASIGLFDSARAFRAVWNTSLAMGAVMLFVLPFSLNGWHGLVTGIAVLAGLGQFVAGIWLVMRVSRFGREYAAARAGEM</sequence>
<protein>
    <submittedName>
        <fullName evidence="2">Uncharacterized protein</fullName>
    </submittedName>
</protein>
<proteinExistence type="predicted"/>
<evidence type="ECO:0000313" key="3">
    <source>
        <dbReference type="Proteomes" id="UP001153404"/>
    </source>
</evidence>
<evidence type="ECO:0000313" key="2">
    <source>
        <dbReference type="EMBL" id="MDG0808487.1"/>
    </source>
</evidence>
<keyword evidence="1" id="KW-0472">Membrane</keyword>
<feature type="transmembrane region" description="Helical" evidence="1">
    <location>
        <begin position="129"/>
        <end position="149"/>
    </location>
</feature>
<keyword evidence="1" id="KW-1133">Transmembrane helix</keyword>
<dbReference type="EMBL" id="JAPDIA010000001">
    <property type="protein sequence ID" value="MDG0808487.1"/>
    <property type="molecule type" value="Genomic_DNA"/>
</dbReference>
<feature type="transmembrane region" description="Helical" evidence="1">
    <location>
        <begin position="55"/>
        <end position="79"/>
    </location>
</feature>